<name>A0A1G9CS40_9FIRM</name>
<dbReference type="AlphaFoldDB" id="A0A1G9CS40"/>
<proteinExistence type="predicted"/>
<evidence type="ECO:0000313" key="2">
    <source>
        <dbReference type="Proteomes" id="UP000198718"/>
    </source>
</evidence>
<protein>
    <submittedName>
        <fullName evidence="1">YheC/D like ATP-grasp</fullName>
    </submittedName>
</protein>
<accession>A0A1G9CS40</accession>
<reference evidence="1 2" key="1">
    <citation type="submission" date="2016-10" db="EMBL/GenBank/DDBJ databases">
        <authorList>
            <person name="de Groot N.N."/>
        </authorList>
    </citation>
    <scope>NUCLEOTIDE SEQUENCE [LARGE SCALE GENOMIC DNA]</scope>
    <source>
        <strain evidence="1 2">DSM 18346</strain>
    </source>
</reference>
<dbReference type="Gene3D" id="3.30.470.20">
    <property type="entry name" value="ATP-grasp fold, B domain"/>
    <property type="match status" value="1"/>
</dbReference>
<dbReference type="STRING" id="393762.SAMN05660472_01541"/>
<evidence type="ECO:0000313" key="1">
    <source>
        <dbReference type="EMBL" id="SDK54456.1"/>
    </source>
</evidence>
<sequence>MDLRSKMEQYEILKKHPLLYEYLPHTNWYNPKILMDMLNKYSTIYLKPNNKSRGIGIIRVKVVSNNGYEVSFEKTSKKINRKNLVLELEQIMIDTKKYIVQQGIDLATYHDHSFDMRIVLQKVYKTWRVTLTSAKVASSADAIITNVAQGATDYLLHDILQEYDQKQNPMTTFREIIDLAHQIANVLGNRLPIMITGLDLALDKSNKLWFIESNAKPACDKCKLVNDGLSVAKYEEAREIIKNSRKMNKTKGQNRTKYKF</sequence>
<dbReference type="RefSeq" id="WP_176762095.1">
    <property type="nucleotide sequence ID" value="NZ_FNFP01000002.1"/>
</dbReference>
<dbReference type="SUPFAM" id="SSF56059">
    <property type="entry name" value="Glutathione synthetase ATP-binding domain-like"/>
    <property type="match status" value="1"/>
</dbReference>
<dbReference type="InterPro" id="IPR026838">
    <property type="entry name" value="YheC/D"/>
</dbReference>
<gene>
    <name evidence="1" type="ORF">SAMN05660472_01541</name>
</gene>
<organism evidence="1 2">
    <name type="scientific">Natronincola ferrireducens</name>
    <dbReference type="NCBI Taxonomy" id="393762"/>
    <lineage>
        <taxon>Bacteria</taxon>
        <taxon>Bacillati</taxon>
        <taxon>Bacillota</taxon>
        <taxon>Clostridia</taxon>
        <taxon>Peptostreptococcales</taxon>
        <taxon>Natronincolaceae</taxon>
        <taxon>Natronincola</taxon>
    </lineage>
</organism>
<keyword evidence="2" id="KW-1185">Reference proteome</keyword>
<dbReference type="EMBL" id="FNFP01000002">
    <property type="protein sequence ID" value="SDK54456.1"/>
    <property type="molecule type" value="Genomic_DNA"/>
</dbReference>
<dbReference type="Proteomes" id="UP000198718">
    <property type="component" value="Unassembled WGS sequence"/>
</dbReference>
<dbReference type="Pfam" id="PF14398">
    <property type="entry name" value="ATPgrasp_YheCD"/>
    <property type="match status" value="1"/>
</dbReference>